<dbReference type="EMBL" id="WNTK01018755">
    <property type="protein sequence ID" value="KAG9461620.1"/>
    <property type="molecule type" value="Genomic_DNA"/>
</dbReference>
<gene>
    <name evidence="1" type="ORF">GDO78_016236</name>
</gene>
<reference evidence="1" key="1">
    <citation type="thesis" date="2020" institute="ProQuest LLC" country="789 East Eisenhower Parkway, Ann Arbor, MI, USA">
        <title>Comparative Genomics and Chromosome Evolution.</title>
        <authorList>
            <person name="Mudd A.B."/>
        </authorList>
    </citation>
    <scope>NUCLEOTIDE SEQUENCE</scope>
    <source>
        <strain evidence="1">HN-11 Male</strain>
        <tissue evidence="1">Kidney and liver</tissue>
    </source>
</reference>
<evidence type="ECO:0000313" key="1">
    <source>
        <dbReference type="EMBL" id="KAG9461620.1"/>
    </source>
</evidence>
<keyword evidence="2" id="KW-1185">Reference proteome</keyword>
<proteinExistence type="predicted"/>
<dbReference type="AlphaFoldDB" id="A0A8J6E3R6"/>
<dbReference type="Proteomes" id="UP000770717">
    <property type="component" value="Unassembled WGS sequence"/>
</dbReference>
<accession>A0A8J6E3R6</accession>
<sequence>MYISNNLLPGQSSSSILYFPTVQGYTPIFSSAQDWWEKLPQCYVCCVLQTVHTTKEIMLSNCLLHIHTDITSSAHVSYTSQICLAT</sequence>
<name>A0A8J6E3R6_ELECQ</name>
<protein>
    <submittedName>
        <fullName evidence="1">Uncharacterized protein</fullName>
    </submittedName>
</protein>
<comment type="caution">
    <text evidence="1">The sequence shown here is derived from an EMBL/GenBank/DDBJ whole genome shotgun (WGS) entry which is preliminary data.</text>
</comment>
<evidence type="ECO:0000313" key="2">
    <source>
        <dbReference type="Proteomes" id="UP000770717"/>
    </source>
</evidence>
<organism evidence="1 2">
    <name type="scientific">Eleutherodactylus coqui</name>
    <name type="common">Puerto Rican coqui</name>
    <dbReference type="NCBI Taxonomy" id="57060"/>
    <lineage>
        <taxon>Eukaryota</taxon>
        <taxon>Metazoa</taxon>
        <taxon>Chordata</taxon>
        <taxon>Craniata</taxon>
        <taxon>Vertebrata</taxon>
        <taxon>Euteleostomi</taxon>
        <taxon>Amphibia</taxon>
        <taxon>Batrachia</taxon>
        <taxon>Anura</taxon>
        <taxon>Neobatrachia</taxon>
        <taxon>Hyloidea</taxon>
        <taxon>Eleutherodactylidae</taxon>
        <taxon>Eleutherodactylinae</taxon>
        <taxon>Eleutherodactylus</taxon>
        <taxon>Eleutherodactylus</taxon>
    </lineage>
</organism>